<comment type="caution">
    <text evidence="1">The sequence shown here is derived from an EMBL/GenBank/DDBJ whole genome shotgun (WGS) entry which is preliminary data.</text>
</comment>
<evidence type="ECO:0008006" key="3">
    <source>
        <dbReference type="Google" id="ProtNLM"/>
    </source>
</evidence>
<sequence length="219" mass="25427">MTDTSISIDSVVRTLTESRVSTYVNAIEGECVEKAIVLYGWNGQISAALLWPLHVCEVVTRNAVHEVFTIEYGDCWPWNRNFELSLPNPSRGYNPRADLINSRRGKTSAGKVIPELKFVFWQKTFTRRNDVRLWDPHILALFPYHPKGIGVSEFRLNIYDTLESIRLLRNRIAHHEPIFSRDLESDFKKIQSLLSYRCVDSNKWMMTVESVTQILSRRP</sequence>
<dbReference type="RefSeq" id="WP_220780154.1">
    <property type="nucleotide sequence ID" value="NZ_BPEY01000012.1"/>
</dbReference>
<protein>
    <recommendedName>
        <fullName evidence="3">Abi-like protein</fullName>
    </recommendedName>
</protein>
<dbReference type="Proteomes" id="UP000887104">
    <property type="component" value="Unassembled WGS sequence"/>
</dbReference>
<proteinExistence type="predicted"/>
<evidence type="ECO:0000313" key="2">
    <source>
        <dbReference type="Proteomes" id="UP000887104"/>
    </source>
</evidence>
<dbReference type="EMBL" id="BPEY01000012">
    <property type="protein sequence ID" value="GIU42947.1"/>
    <property type="molecule type" value="Genomic_DNA"/>
</dbReference>
<evidence type="ECO:0000313" key="1">
    <source>
        <dbReference type="EMBL" id="GIU42947.1"/>
    </source>
</evidence>
<name>A0ABQ4P641_9GAMM</name>
<keyword evidence="2" id="KW-1185">Reference proteome</keyword>
<reference evidence="1" key="1">
    <citation type="submission" date="2021-05" db="EMBL/GenBank/DDBJ databases">
        <title>Molecular characterization for Shewanella algae harboring chromosomal blaOXA-55-like strains isolated from clinical and environment sample.</title>
        <authorList>
            <person name="Ohama Y."/>
            <person name="Aoki K."/>
            <person name="Harada S."/>
            <person name="Moriya K."/>
            <person name="Ishii Y."/>
            <person name="Tateda K."/>
        </authorList>
    </citation>
    <scope>NUCLEOTIDE SEQUENCE</scope>
    <source>
        <strain evidence="1">JCM 11563</strain>
    </source>
</reference>
<gene>
    <name evidence="1" type="ORF">TUM4438_10720</name>
</gene>
<accession>A0ABQ4P641</accession>
<organism evidence="1 2">
    <name type="scientific">Shewanella sairae</name>
    <dbReference type="NCBI Taxonomy" id="190310"/>
    <lineage>
        <taxon>Bacteria</taxon>
        <taxon>Pseudomonadati</taxon>
        <taxon>Pseudomonadota</taxon>
        <taxon>Gammaproteobacteria</taxon>
        <taxon>Alteromonadales</taxon>
        <taxon>Shewanellaceae</taxon>
        <taxon>Shewanella</taxon>
    </lineage>
</organism>